<feature type="domain" description="Nucleoporin Nup54 alpha-helical" evidence="6">
    <location>
        <begin position="354"/>
        <end position="485"/>
    </location>
</feature>
<dbReference type="Proteomes" id="UP000789508">
    <property type="component" value="Unassembled WGS sequence"/>
</dbReference>
<evidence type="ECO:0000256" key="4">
    <source>
        <dbReference type="SAM" id="Coils"/>
    </source>
</evidence>
<name>A0A9N8VKU6_9GLOM</name>
<keyword evidence="4" id="KW-0175">Coiled coil</keyword>
<evidence type="ECO:0000313" key="8">
    <source>
        <dbReference type="Proteomes" id="UP000789508"/>
    </source>
</evidence>
<keyword evidence="8" id="KW-1185">Reference proteome</keyword>
<keyword evidence="2" id="KW-0813">Transport</keyword>
<feature type="coiled-coil region" evidence="4">
    <location>
        <begin position="399"/>
        <end position="426"/>
    </location>
</feature>
<evidence type="ECO:0000256" key="1">
    <source>
        <dbReference type="ARBA" id="ARBA00004123"/>
    </source>
</evidence>
<feature type="compositionally biased region" description="Low complexity" evidence="5">
    <location>
        <begin position="196"/>
        <end position="214"/>
    </location>
</feature>
<feature type="region of interest" description="Disordered" evidence="5">
    <location>
        <begin position="96"/>
        <end position="126"/>
    </location>
</feature>
<dbReference type="GO" id="GO:0017056">
    <property type="term" value="F:structural constituent of nuclear pore"/>
    <property type="evidence" value="ECO:0007669"/>
    <property type="project" value="TreeGrafter"/>
</dbReference>
<protein>
    <submittedName>
        <fullName evidence="7">398_t:CDS:1</fullName>
    </submittedName>
</protein>
<feature type="compositionally biased region" description="Polar residues" evidence="5">
    <location>
        <begin position="24"/>
        <end position="37"/>
    </location>
</feature>
<gene>
    <name evidence="7" type="ORF">ALEPTO_LOCUS1432</name>
</gene>
<evidence type="ECO:0000259" key="6">
    <source>
        <dbReference type="Pfam" id="PF13874"/>
    </source>
</evidence>
<feature type="compositionally biased region" description="Polar residues" evidence="5">
    <location>
        <begin position="170"/>
        <end position="185"/>
    </location>
</feature>
<evidence type="ECO:0000256" key="2">
    <source>
        <dbReference type="ARBA" id="ARBA00022448"/>
    </source>
</evidence>
<feature type="coiled-coil region" evidence="4">
    <location>
        <begin position="467"/>
        <end position="497"/>
    </location>
</feature>
<dbReference type="InterPro" id="IPR024864">
    <property type="entry name" value="Nup54/Nup57/Nup44"/>
</dbReference>
<feature type="region of interest" description="Disordered" evidence="5">
    <location>
        <begin position="1"/>
        <end position="81"/>
    </location>
</feature>
<evidence type="ECO:0000313" key="7">
    <source>
        <dbReference type="EMBL" id="CAG8458961.1"/>
    </source>
</evidence>
<dbReference type="EMBL" id="CAJVPS010000155">
    <property type="protein sequence ID" value="CAG8458961.1"/>
    <property type="molecule type" value="Genomic_DNA"/>
</dbReference>
<dbReference type="GO" id="GO:0006999">
    <property type="term" value="P:nuclear pore organization"/>
    <property type="evidence" value="ECO:0007669"/>
    <property type="project" value="TreeGrafter"/>
</dbReference>
<feature type="compositionally biased region" description="Low complexity" evidence="5">
    <location>
        <begin position="9"/>
        <end position="23"/>
    </location>
</feature>
<dbReference type="Pfam" id="PF13874">
    <property type="entry name" value="Nup54"/>
    <property type="match status" value="1"/>
</dbReference>
<dbReference type="PANTHER" id="PTHR13000:SF0">
    <property type="entry name" value="NUCLEOPORIN P54"/>
    <property type="match status" value="1"/>
</dbReference>
<dbReference type="InterPro" id="IPR025712">
    <property type="entry name" value="Nup54_alpha-helical_dom"/>
</dbReference>
<feature type="compositionally biased region" description="Low complexity" evidence="5">
    <location>
        <begin position="99"/>
        <end position="117"/>
    </location>
</feature>
<feature type="compositionally biased region" description="Low complexity" evidence="5">
    <location>
        <begin position="60"/>
        <end position="70"/>
    </location>
</feature>
<sequence>MAFGGSGFSFGNNTQNPNNTQQTSTGFSFGAPQTTGSTGFGFGAQQTQPQTNGGFGTSSGFGSTSSFGNTQNTFGNPAGGMSSSGAGFGSSFGFGGTTNTGFGQPQNTASGSGTAPGAFGGTFGTNTTTTSTGGAFGSGVGGFGASPAPAFGSGAFGSPAKSNPIGFGFGNTQTPQQPPSLSLNTGNAFGGGFGAGQQPQPNTNTQTSNFSFNQPQSSTSKPAFGFGQSGSVNNTFGSGFGLQPSNTFQLGQPSSSATSTFGGQKPTWSFPSSTTATPSLNFPSFSQPSVTSNPFSLTTSGTTTGGLNLGPVEKTPYEKLTELGIAWDLNHHDYKFQFYFYNMVHPKDMKPVGPPTDRSPALWEQAQKNNPDPSCSMVPGLSLGFDGIKKRIEYAQKFSEMSKSKLEELERQIKNMEDKHHMDNLVKIDRCKQKTLEITERMISVMKQLHLKKLKGKPLRPEDERNQAELERIHQKLQRSLQKLDHLNTEVSRMKVQMGSQIPTTQKFNVGDEGQLNSIIEVLADEQHGISQLIRTVQRDSEDVQEANNALLKKLIK</sequence>
<dbReference type="GO" id="GO:0036228">
    <property type="term" value="P:protein localization to nuclear inner membrane"/>
    <property type="evidence" value="ECO:0007669"/>
    <property type="project" value="TreeGrafter"/>
</dbReference>
<keyword evidence="3" id="KW-0539">Nucleus</keyword>
<evidence type="ECO:0000256" key="5">
    <source>
        <dbReference type="SAM" id="MobiDB-lite"/>
    </source>
</evidence>
<dbReference type="GO" id="GO:0044613">
    <property type="term" value="C:nuclear pore central transport channel"/>
    <property type="evidence" value="ECO:0007669"/>
    <property type="project" value="TreeGrafter"/>
</dbReference>
<reference evidence="7" key="1">
    <citation type="submission" date="2021-06" db="EMBL/GenBank/DDBJ databases">
        <authorList>
            <person name="Kallberg Y."/>
            <person name="Tangrot J."/>
            <person name="Rosling A."/>
        </authorList>
    </citation>
    <scope>NUCLEOTIDE SEQUENCE</scope>
    <source>
        <strain evidence="7">FL130A</strain>
    </source>
</reference>
<dbReference type="PANTHER" id="PTHR13000">
    <property type="entry name" value="NUCLEOPORIN P54"/>
    <property type="match status" value="1"/>
</dbReference>
<feature type="compositionally biased region" description="Polar residues" evidence="5">
    <location>
        <begin position="243"/>
        <end position="295"/>
    </location>
</feature>
<dbReference type="OrthoDB" id="6162375at2759"/>
<evidence type="ECO:0000256" key="3">
    <source>
        <dbReference type="ARBA" id="ARBA00023242"/>
    </source>
</evidence>
<dbReference type="AlphaFoldDB" id="A0A9N8VKU6"/>
<comment type="subcellular location">
    <subcellularLocation>
        <location evidence="1">Nucleus</location>
    </subcellularLocation>
</comment>
<feature type="region of interest" description="Disordered" evidence="5">
    <location>
        <begin position="164"/>
        <end position="228"/>
    </location>
</feature>
<accession>A0A9N8VKU6</accession>
<proteinExistence type="predicted"/>
<comment type="caution">
    <text evidence="7">The sequence shown here is derived from an EMBL/GenBank/DDBJ whole genome shotgun (WGS) entry which is preliminary data.</text>
</comment>
<organism evidence="7 8">
    <name type="scientific">Ambispora leptoticha</name>
    <dbReference type="NCBI Taxonomy" id="144679"/>
    <lineage>
        <taxon>Eukaryota</taxon>
        <taxon>Fungi</taxon>
        <taxon>Fungi incertae sedis</taxon>
        <taxon>Mucoromycota</taxon>
        <taxon>Glomeromycotina</taxon>
        <taxon>Glomeromycetes</taxon>
        <taxon>Archaeosporales</taxon>
        <taxon>Ambisporaceae</taxon>
        <taxon>Ambispora</taxon>
    </lineage>
</organism>
<feature type="region of interest" description="Disordered" evidence="5">
    <location>
        <begin position="243"/>
        <end position="310"/>
    </location>
</feature>
<dbReference type="GO" id="GO:0006607">
    <property type="term" value="P:NLS-bearing protein import into nucleus"/>
    <property type="evidence" value="ECO:0007669"/>
    <property type="project" value="TreeGrafter"/>
</dbReference>